<evidence type="ECO:0000259" key="3">
    <source>
        <dbReference type="Pfam" id="PF02582"/>
    </source>
</evidence>
<accession>A0AAW1SZZ9</accession>
<keyword evidence="2" id="KW-1133">Transmembrane helix</keyword>
<dbReference type="PANTHER" id="PTHR16255">
    <property type="entry name" value="REQUIRED FOR MEIOTIC NUCLEAR DIVISION PROTEIN 1 HOMOLOG"/>
    <property type="match status" value="1"/>
</dbReference>
<evidence type="ECO:0000256" key="2">
    <source>
        <dbReference type="SAM" id="Phobius"/>
    </source>
</evidence>
<dbReference type="PANTHER" id="PTHR16255:SF1">
    <property type="entry name" value="REQUIRED FOR MEIOTIC NUCLEAR DIVISION PROTEIN 1 HOMOLOG"/>
    <property type="match status" value="1"/>
</dbReference>
<dbReference type="AlphaFoldDB" id="A0AAW1SZZ9"/>
<dbReference type="InterPro" id="IPR003734">
    <property type="entry name" value="DUF155"/>
</dbReference>
<name>A0AAW1SZZ9_9CHLO</name>
<feature type="transmembrane region" description="Helical" evidence="2">
    <location>
        <begin position="130"/>
        <end position="153"/>
    </location>
</feature>
<dbReference type="GO" id="GO:0005739">
    <property type="term" value="C:mitochondrion"/>
    <property type="evidence" value="ECO:0007669"/>
    <property type="project" value="UniProtKB-ARBA"/>
</dbReference>
<evidence type="ECO:0000313" key="4">
    <source>
        <dbReference type="EMBL" id="KAK9862795.1"/>
    </source>
</evidence>
<dbReference type="Proteomes" id="UP001485043">
    <property type="component" value="Unassembled WGS sequence"/>
</dbReference>
<feature type="domain" description="DUF155" evidence="3">
    <location>
        <begin position="2"/>
        <end position="102"/>
    </location>
</feature>
<reference evidence="4 5" key="1">
    <citation type="journal article" date="2024" name="Nat. Commun.">
        <title>Phylogenomics reveals the evolutionary origins of lichenization in chlorophyte algae.</title>
        <authorList>
            <person name="Puginier C."/>
            <person name="Libourel C."/>
            <person name="Otte J."/>
            <person name="Skaloud P."/>
            <person name="Haon M."/>
            <person name="Grisel S."/>
            <person name="Petersen M."/>
            <person name="Berrin J.G."/>
            <person name="Delaux P.M."/>
            <person name="Dal Grande F."/>
            <person name="Keller J."/>
        </authorList>
    </citation>
    <scope>NUCLEOTIDE SEQUENCE [LARGE SCALE GENOMIC DNA]</scope>
    <source>
        <strain evidence="4 5">SAG 2523</strain>
    </source>
</reference>
<proteinExistence type="inferred from homology"/>
<evidence type="ECO:0000313" key="5">
    <source>
        <dbReference type="Proteomes" id="UP001485043"/>
    </source>
</evidence>
<organism evidence="4 5">
    <name type="scientific">Apatococcus fuscideae</name>
    <dbReference type="NCBI Taxonomy" id="2026836"/>
    <lineage>
        <taxon>Eukaryota</taxon>
        <taxon>Viridiplantae</taxon>
        <taxon>Chlorophyta</taxon>
        <taxon>core chlorophytes</taxon>
        <taxon>Trebouxiophyceae</taxon>
        <taxon>Chlorellales</taxon>
        <taxon>Chlorellaceae</taxon>
        <taxon>Apatococcus</taxon>
    </lineage>
</organism>
<sequence length="156" mass="17765">MSISFAFSQSTKLCTFEERVVDIVASTKDLPEILATTGKTPLSRKQIAQLIGKVFIQKSAVNLLSTVLDTPEFFWSAPDTMQALYKRVCEYVELDDRVEVLNNRFSVLQEMLDMLRDHQNNFHTARLEWIVIWLIVVEVVVGLFECASILGWVGHA</sequence>
<gene>
    <name evidence="4" type="ORF">WJX84_004064</name>
</gene>
<dbReference type="EMBL" id="JALJOV010000555">
    <property type="protein sequence ID" value="KAK9862795.1"/>
    <property type="molecule type" value="Genomic_DNA"/>
</dbReference>
<keyword evidence="2" id="KW-0472">Membrane</keyword>
<dbReference type="InterPro" id="IPR051624">
    <property type="entry name" value="RMD1/Sad1-interacting"/>
</dbReference>
<keyword evidence="5" id="KW-1185">Reference proteome</keyword>
<comment type="similarity">
    <text evidence="1">Belongs to the RMD1/sif2 family.</text>
</comment>
<evidence type="ECO:0000256" key="1">
    <source>
        <dbReference type="ARBA" id="ARBA00008306"/>
    </source>
</evidence>
<comment type="caution">
    <text evidence="4">The sequence shown here is derived from an EMBL/GenBank/DDBJ whole genome shotgun (WGS) entry which is preliminary data.</text>
</comment>
<keyword evidence="2" id="KW-0812">Transmembrane</keyword>
<dbReference type="Pfam" id="PF02582">
    <property type="entry name" value="DUF155"/>
    <property type="match status" value="1"/>
</dbReference>
<protein>
    <recommendedName>
        <fullName evidence="3">DUF155 domain-containing protein</fullName>
    </recommendedName>
</protein>